<proteinExistence type="predicted"/>
<dbReference type="Gene3D" id="3.90.550.10">
    <property type="entry name" value="Spore Coat Polysaccharide Biosynthesis Protein SpsA, Chain A"/>
    <property type="match status" value="1"/>
</dbReference>
<dbReference type="SUPFAM" id="SSF53448">
    <property type="entry name" value="Nucleotide-diphospho-sugar transferases"/>
    <property type="match status" value="1"/>
</dbReference>
<evidence type="ECO:0000313" key="4">
    <source>
        <dbReference type="Proteomes" id="UP000249633"/>
    </source>
</evidence>
<evidence type="ECO:0000259" key="2">
    <source>
        <dbReference type="Pfam" id="PF00535"/>
    </source>
</evidence>
<protein>
    <submittedName>
        <fullName evidence="3">Glycosyl hydrolase</fullName>
    </submittedName>
</protein>
<dbReference type="InterPro" id="IPR001173">
    <property type="entry name" value="Glyco_trans_2-like"/>
</dbReference>
<dbReference type="PANTHER" id="PTHR43685:SF11">
    <property type="entry name" value="GLYCOSYLTRANSFERASE TAGX-RELATED"/>
    <property type="match status" value="1"/>
</dbReference>
<organism evidence="3 4">
    <name type="scientific">Roseateles depolymerans</name>
    <dbReference type="NCBI Taxonomy" id="76731"/>
    <lineage>
        <taxon>Bacteria</taxon>
        <taxon>Pseudomonadati</taxon>
        <taxon>Pseudomonadota</taxon>
        <taxon>Betaproteobacteria</taxon>
        <taxon>Burkholderiales</taxon>
        <taxon>Sphaerotilaceae</taxon>
        <taxon>Roseateles</taxon>
    </lineage>
</organism>
<accession>A0A2W5DMN5</accession>
<dbReference type="Proteomes" id="UP000249633">
    <property type="component" value="Unassembled WGS sequence"/>
</dbReference>
<feature type="region of interest" description="Disordered" evidence="1">
    <location>
        <begin position="1"/>
        <end position="20"/>
    </location>
</feature>
<evidence type="ECO:0000313" key="3">
    <source>
        <dbReference type="EMBL" id="PZP29700.1"/>
    </source>
</evidence>
<dbReference type="PANTHER" id="PTHR43685">
    <property type="entry name" value="GLYCOSYLTRANSFERASE"/>
    <property type="match status" value="1"/>
</dbReference>
<feature type="domain" description="Glycosyltransferase 2-like" evidence="2">
    <location>
        <begin position="29"/>
        <end position="140"/>
    </location>
</feature>
<evidence type="ECO:0000256" key="1">
    <source>
        <dbReference type="SAM" id="MobiDB-lite"/>
    </source>
</evidence>
<dbReference type="InterPro" id="IPR029044">
    <property type="entry name" value="Nucleotide-diphossugar_trans"/>
</dbReference>
<reference evidence="3 4" key="1">
    <citation type="submission" date="2017-08" db="EMBL/GenBank/DDBJ databases">
        <title>Infants hospitalized years apart are colonized by the same room-sourced microbial strains.</title>
        <authorList>
            <person name="Brooks B."/>
            <person name="Olm M.R."/>
            <person name="Firek B.A."/>
            <person name="Baker R."/>
            <person name="Thomas B.C."/>
            <person name="Morowitz M.J."/>
            <person name="Banfield J.F."/>
        </authorList>
    </citation>
    <scope>NUCLEOTIDE SEQUENCE [LARGE SCALE GENOMIC DNA]</scope>
    <source>
        <strain evidence="3">S2_012_000_R2_81</strain>
    </source>
</reference>
<gene>
    <name evidence="3" type="ORF">DI603_16700</name>
</gene>
<comment type="caution">
    <text evidence="3">The sequence shown here is derived from an EMBL/GenBank/DDBJ whole genome shotgun (WGS) entry which is preliminary data.</text>
</comment>
<dbReference type="Pfam" id="PF00535">
    <property type="entry name" value="Glycos_transf_2"/>
    <property type="match status" value="1"/>
</dbReference>
<dbReference type="GO" id="GO:0016787">
    <property type="term" value="F:hydrolase activity"/>
    <property type="evidence" value="ECO:0007669"/>
    <property type="project" value="UniProtKB-KW"/>
</dbReference>
<dbReference type="AlphaFoldDB" id="A0A2W5DMN5"/>
<name>A0A2W5DMN5_9BURK</name>
<sequence length="299" mass="33333">MTRRRCRTQASGSGGCEGGSTMTARPLVSVCIPTYNGGVLLRAAVDSVLAQTWADFELIVIDDCSNDGSMDYLQDIRDARLRCIRNERNLGPEGNWNRCLAEARGSLFKLLPHDDLLAPECLAQQVSVLQADETQRIALVFSARQVIGPDGKVLTRRGLSGQLGGRKSAQALMRECLYRGTNVIGEPGAVLLRKSLADRIGAFDGRNAYLIDLDYWFRLLAHGDGYYCDSALASFRVWPSSWSVLIGAEQDVDFNNFMARMRPSFRPPPSAAERWLGCVRAKLNKYLRLAFYAVYLRRR</sequence>
<keyword evidence="3" id="KW-0378">Hydrolase</keyword>
<dbReference type="EMBL" id="QFOD01000017">
    <property type="protein sequence ID" value="PZP29700.1"/>
    <property type="molecule type" value="Genomic_DNA"/>
</dbReference>
<dbReference type="InterPro" id="IPR050834">
    <property type="entry name" value="Glycosyltransf_2"/>
</dbReference>